<evidence type="ECO:0000256" key="3">
    <source>
        <dbReference type="SAM" id="MobiDB-lite"/>
    </source>
</evidence>
<dbReference type="InterPro" id="IPR012336">
    <property type="entry name" value="Thioredoxin-like_fold"/>
</dbReference>
<comment type="similarity">
    <text evidence="1">Belongs to the glutaredoxin family.</text>
</comment>
<dbReference type="AlphaFoldDB" id="A0A554MWY3"/>
<gene>
    <name evidence="5" type="ORF">DP107_14750</name>
</gene>
<organism evidence="5 6">
    <name type="scientific">Haloglomus irregulare</name>
    <dbReference type="NCBI Taxonomy" id="2234134"/>
    <lineage>
        <taxon>Archaea</taxon>
        <taxon>Methanobacteriati</taxon>
        <taxon>Methanobacteriota</taxon>
        <taxon>Stenosarchaea group</taxon>
        <taxon>Halobacteria</taxon>
        <taxon>Halobacteriales</taxon>
        <taxon>Natronomonadaceae</taxon>
        <taxon>Haloglomus</taxon>
    </lineage>
</organism>
<dbReference type="InParanoid" id="A0A554MWY3"/>
<name>A0A554MWY3_9EURY</name>
<feature type="domain" description="Thioredoxin-like fold" evidence="4">
    <location>
        <begin position="44"/>
        <end position="192"/>
    </location>
</feature>
<evidence type="ECO:0000313" key="6">
    <source>
        <dbReference type="Proteomes" id="UP000319894"/>
    </source>
</evidence>
<sequence>MLAGCTGDAGGGVSGGDGEPWALPGHPALAGLDGQPVISPEPGEAPALVVGFEDPSCISCQRSEQGPLQKLQSDHVAAGELTFVYRGLPITYPWGRPATQALESTDAAVREAGAGRDAPAFWGLKDHYYAEREAFSVDNVHERTEAYLASETDRDAAAVVEAAREKRHDDQVSVDTDAAERADAVATPTFFLFREGEFRTTITGAQSYDVFASALEL</sequence>
<evidence type="ECO:0000313" key="5">
    <source>
        <dbReference type="EMBL" id="TSD09633.1"/>
    </source>
</evidence>
<dbReference type="Pfam" id="PF13462">
    <property type="entry name" value="Thioredoxin_4"/>
    <property type="match status" value="1"/>
</dbReference>
<dbReference type="SUPFAM" id="SSF52833">
    <property type="entry name" value="Thioredoxin-like"/>
    <property type="match status" value="1"/>
</dbReference>
<proteinExistence type="inferred from homology"/>
<dbReference type="Proteomes" id="UP000319894">
    <property type="component" value="Unassembled WGS sequence"/>
</dbReference>
<keyword evidence="2" id="KW-0249">Electron transport</keyword>
<evidence type="ECO:0000256" key="2">
    <source>
        <dbReference type="ARBA" id="ARBA00022982"/>
    </source>
</evidence>
<dbReference type="InterPro" id="IPR036249">
    <property type="entry name" value="Thioredoxin-like_sf"/>
</dbReference>
<accession>A0A554MWY3</accession>
<reference evidence="5 6" key="1">
    <citation type="submission" date="2018-06" db="EMBL/GenBank/DDBJ databases">
        <title>Natronomonas sp. F16-60 a new haloarchaeon isolated from a solar saltern of Isla Cristina, Huelva, Spain.</title>
        <authorList>
            <person name="Duran-Viseras A."/>
            <person name="Sanchez-Porro C."/>
            <person name="Ventosa A."/>
        </authorList>
    </citation>
    <scope>NUCLEOTIDE SEQUENCE [LARGE SCALE GENOMIC DNA]</scope>
    <source>
        <strain evidence="5 6">F16-60</strain>
    </source>
</reference>
<evidence type="ECO:0000256" key="1">
    <source>
        <dbReference type="ARBA" id="ARBA00007787"/>
    </source>
</evidence>
<keyword evidence="6" id="KW-1185">Reference proteome</keyword>
<protein>
    <recommendedName>
        <fullName evidence="4">Thioredoxin-like fold domain-containing protein</fullName>
    </recommendedName>
</protein>
<dbReference type="Gene3D" id="3.40.30.10">
    <property type="entry name" value="Glutaredoxin"/>
    <property type="match status" value="1"/>
</dbReference>
<dbReference type="EMBL" id="QMDX01000011">
    <property type="protein sequence ID" value="TSD09633.1"/>
    <property type="molecule type" value="Genomic_DNA"/>
</dbReference>
<comment type="caution">
    <text evidence="5">The sequence shown here is derived from an EMBL/GenBank/DDBJ whole genome shotgun (WGS) entry which is preliminary data.</text>
</comment>
<feature type="compositionally biased region" description="Gly residues" evidence="3">
    <location>
        <begin position="7"/>
        <end position="18"/>
    </location>
</feature>
<keyword evidence="2" id="KW-0813">Transport</keyword>
<feature type="region of interest" description="Disordered" evidence="3">
    <location>
        <begin position="1"/>
        <end position="44"/>
    </location>
</feature>
<evidence type="ECO:0000259" key="4">
    <source>
        <dbReference type="Pfam" id="PF13462"/>
    </source>
</evidence>